<sequence length="1005" mass="112321">MELCRLFHSPFFPFTLYGLGAKMNGIYTNKNHNLESSFPGCLGRMVNLFDLSAGMSANRLLTDKPHRDRSPHSRRSHSDISRMGHFEDQLADKVMVSELDRTCSNRKGSGTPMKMLIAQEMSKEEDSRHNPPSVVAKLMGLDALPRQQPDLAKERSLSRGYSRSQSDTLFSYWQHDKGFWDLEMQHEVDQHSTHSHHNECKDIYEIMQQPKTSWTRDRPPIERCNEVSYDTKMALVRQKFIEAKRLSTDEKLRQTQQYQDAIDVLNSNKDLFVKFLQEPNSMYSQHYNGNAGPPPETKRITVLRPCKIVENGKLSAKSNEKQIKKAAQVSQVVQSDKIQPGVSPAVAGWKVDESAAQPTRIVVLKPSPGKPLDIKAVVSPTPLSPRVLHGEEFNMEEDDEARKSREVAREITRQMRENLSGHRRDETLLSSVFSNGYIGDESSFHKSENEYAAGNLSDSEVMSPTSRHSWDYVNKYGSPFSSSSFSRASYSPESSVCREAKKRLSERWAMMASNGNYQEQRPMRRSSSTLGEMLALSDTKNTIRSAEGGCDEDSRDSTAKLVDNLEKDEHTDDPMRNLVRSKSLPVSSTVFGVQPHLDVPNEGHQKTEILKGTAKERRAKSSLKGKVSSLFFLRSKRSNKEKPVATLSKDESLPAGMPSDSLGSTENGGTQALNDDALEECSSPSLRQVSSTSSADLSGTSVINSSEAGFSLSKHLLSGNRTENQDQPSPVSVLETPFEEDEHTATESSGNSKLDEHGGLPVKCKSNLIDKSPPIGTIARTLSWDDSCTDTATSYPSKPSLPPQTAEEEEREWYFFVQALLSVAGLEGEVQSDTFLARWHSSESPLDPSLRDKYVSWNDKDMVHEAKRRQKRSTRKLVFDCVNAALVDMAGYGPNTCQRAIPCSGPHKTLLLEGKSFVTVDQVWARMKEWFSGEERCVSDDCGDNNSLVVEMVVRKEVVGKGWVDHLRLEMDNLGKEIESKLLEELVQEAVIELTCRGVSGISAI</sequence>
<name>A0AAV1DHY4_OLDCO</name>
<dbReference type="AlphaFoldDB" id="A0AAV1DHY4"/>
<feature type="compositionally biased region" description="Low complexity" evidence="1">
    <location>
        <begin position="690"/>
        <end position="700"/>
    </location>
</feature>
<dbReference type="InterPro" id="IPR022212">
    <property type="entry name" value="DUF3741"/>
</dbReference>
<feature type="compositionally biased region" description="Basic and acidic residues" evidence="1">
    <location>
        <begin position="599"/>
        <end position="616"/>
    </location>
</feature>
<dbReference type="Pfam" id="PF14383">
    <property type="entry name" value="VARLMGL"/>
    <property type="match status" value="1"/>
</dbReference>
<evidence type="ECO:0000256" key="1">
    <source>
        <dbReference type="SAM" id="MobiDB-lite"/>
    </source>
</evidence>
<dbReference type="InterPro" id="IPR025486">
    <property type="entry name" value="DUF4378"/>
</dbReference>
<dbReference type="InterPro" id="IPR032795">
    <property type="entry name" value="DUF3741-assoc"/>
</dbReference>
<dbReference type="PANTHER" id="PTHR46634">
    <property type="entry name" value="M REDUCTASE II SUBUNIT GAMMA, PUTATIVE (DUF3741)-RELATED"/>
    <property type="match status" value="1"/>
</dbReference>
<evidence type="ECO:0000259" key="3">
    <source>
        <dbReference type="Pfam" id="PF14309"/>
    </source>
</evidence>
<dbReference type="Proteomes" id="UP001161247">
    <property type="component" value="Chromosome 5"/>
</dbReference>
<feature type="region of interest" description="Disordered" evidence="1">
    <location>
        <begin position="593"/>
        <end position="621"/>
    </location>
</feature>
<evidence type="ECO:0000313" key="5">
    <source>
        <dbReference type="EMBL" id="CAI9107497.1"/>
    </source>
</evidence>
<feature type="domain" description="DUF3741" evidence="2">
    <location>
        <begin position="237"/>
        <end position="281"/>
    </location>
</feature>
<feature type="compositionally biased region" description="Basic and acidic residues" evidence="1">
    <location>
        <begin position="61"/>
        <end position="81"/>
    </location>
</feature>
<feature type="compositionally biased region" description="Polar residues" evidence="1">
    <location>
        <begin position="661"/>
        <end position="673"/>
    </location>
</feature>
<keyword evidence="6" id="KW-1185">Reference proteome</keyword>
<organism evidence="5 6">
    <name type="scientific">Oldenlandia corymbosa var. corymbosa</name>
    <dbReference type="NCBI Taxonomy" id="529605"/>
    <lineage>
        <taxon>Eukaryota</taxon>
        <taxon>Viridiplantae</taxon>
        <taxon>Streptophyta</taxon>
        <taxon>Embryophyta</taxon>
        <taxon>Tracheophyta</taxon>
        <taxon>Spermatophyta</taxon>
        <taxon>Magnoliopsida</taxon>
        <taxon>eudicotyledons</taxon>
        <taxon>Gunneridae</taxon>
        <taxon>Pentapetalae</taxon>
        <taxon>asterids</taxon>
        <taxon>lamiids</taxon>
        <taxon>Gentianales</taxon>
        <taxon>Rubiaceae</taxon>
        <taxon>Rubioideae</taxon>
        <taxon>Spermacoceae</taxon>
        <taxon>Hedyotis-Oldenlandia complex</taxon>
        <taxon>Oldenlandia</taxon>
    </lineage>
</organism>
<gene>
    <name evidence="5" type="ORF">OLC1_LOCUS15805</name>
</gene>
<dbReference type="Pfam" id="PF14309">
    <property type="entry name" value="DUF4378"/>
    <property type="match status" value="1"/>
</dbReference>
<protein>
    <submittedName>
        <fullName evidence="5">OLC1v1006871C9</fullName>
    </submittedName>
</protein>
<feature type="domain" description="DUF4378" evidence="3">
    <location>
        <begin position="814"/>
        <end position="989"/>
    </location>
</feature>
<evidence type="ECO:0000313" key="6">
    <source>
        <dbReference type="Proteomes" id="UP001161247"/>
    </source>
</evidence>
<feature type="region of interest" description="Disordered" evidence="1">
    <location>
        <begin position="60"/>
        <end position="81"/>
    </location>
</feature>
<dbReference type="EMBL" id="OX459122">
    <property type="protein sequence ID" value="CAI9107497.1"/>
    <property type="molecule type" value="Genomic_DNA"/>
</dbReference>
<feature type="compositionally biased region" description="Basic and acidic residues" evidence="1">
    <location>
        <begin position="640"/>
        <end position="652"/>
    </location>
</feature>
<proteinExistence type="predicted"/>
<feature type="region of interest" description="Disordered" evidence="1">
    <location>
        <begin position="737"/>
        <end position="759"/>
    </location>
</feature>
<reference evidence="5" key="1">
    <citation type="submission" date="2023-03" db="EMBL/GenBank/DDBJ databases">
        <authorList>
            <person name="Julca I."/>
        </authorList>
    </citation>
    <scope>NUCLEOTIDE SEQUENCE</scope>
</reference>
<accession>A0AAV1DHY4</accession>
<feature type="region of interest" description="Disordered" evidence="1">
    <location>
        <begin position="640"/>
        <end position="700"/>
    </location>
</feature>
<dbReference type="Pfam" id="PF12552">
    <property type="entry name" value="DUF3741"/>
    <property type="match status" value="1"/>
</dbReference>
<dbReference type="PANTHER" id="PTHR46634:SF3">
    <property type="entry name" value="M REDUCTASE II SUBUNIT GAMMA, PUTATIVE (DUF3741)-RELATED"/>
    <property type="match status" value="1"/>
</dbReference>
<feature type="domain" description="DUF3741" evidence="4">
    <location>
        <begin position="129"/>
        <end position="148"/>
    </location>
</feature>
<evidence type="ECO:0000259" key="4">
    <source>
        <dbReference type="Pfam" id="PF14383"/>
    </source>
</evidence>
<evidence type="ECO:0000259" key="2">
    <source>
        <dbReference type="Pfam" id="PF12552"/>
    </source>
</evidence>